<organism evidence="5 6">
    <name type="scientific">Tetrahymena thermophila (strain SB210)</name>
    <dbReference type="NCBI Taxonomy" id="312017"/>
    <lineage>
        <taxon>Eukaryota</taxon>
        <taxon>Sar</taxon>
        <taxon>Alveolata</taxon>
        <taxon>Ciliophora</taxon>
        <taxon>Intramacronucleata</taxon>
        <taxon>Oligohymenophorea</taxon>
        <taxon>Hymenostomatida</taxon>
        <taxon>Tetrahymenina</taxon>
        <taxon>Tetrahymenidae</taxon>
        <taxon>Tetrahymena</taxon>
    </lineage>
</organism>
<keyword evidence="3" id="KW-0378">Hydrolase</keyword>
<dbReference type="InterPro" id="IPR016125">
    <property type="entry name" value="Peptidase_C15-like"/>
</dbReference>
<dbReference type="SUPFAM" id="SSF53182">
    <property type="entry name" value="Pyrrolidone carboxyl peptidase (pyroglutamate aminopeptidase)"/>
    <property type="match status" value="1"/>
</dbReference>
<dbReference type="PANTHER" id="PTHR23402">
    <property type="entry name" value="PROTEASE FAMILY C15 PYROGLUTAMYL-PEPTIDASE I-RELATED"/>
    <property type="match status" value="1"/>
</dbReference>
<dbReference type="Gene3D" id="3.40.630.20">
    <property type="entry name" value="Peptidase C15, pyroglutamyl peptidase I-like"/>
    <property type="match status" value="1"/>
</dbReference>
<dbReference type="GeneID" id="7835443"/>
<keyword evidence="6" id="KW-1185">Reference proteome</keyword>
<dbReference type="AlphaFoldDB" id="I7LWT5"/>
<dbReference type="EMBL" id="GG662523">
    <property type="protein sequence ID" value="EAS02817.1"/>
    <property type="molecule type" value="Genomic_DNA"/>
</dbReference>
<dbReference type="InterPro" id="IPR036440">
    <property type="entry name" value="Peptidase_C15-like_sf"/>
</dbReference>
<evidence type="ECO:0000256" key="2">
    <source>
        <dbReference type="ARBA" id="ARBA00022670"/>
    </source>
</evidence>
<dbReference type="GO" id="GO:0006508">
    <property type="term" value="P:proteolysis"/>
    <property type="evidence" value="ECO:0007669"/>
    <property type="project" value="UniProtKB-KW"/>
</dbReference>
<proteinExistence type="inferred from homology"/>
<evidence type="ECO:0000313" key="6">
    <source>
        <dbReference type="Proteomes" id="UP000009168"/>
    </source>
</evidence>
<dbReference type="OMA" id="CAYNIAD"/>
<protein>
    <submittedName>
        <fullName evidence="5">Pyroglutamyl-peptidase I</fullName>
    </submittedName>
</protein>
<reference evidence="6" key="1">
    <citation type="journal article" date="2006" name="PLoS Biol.">
        <title>Macronuclear genome sequence of the ciliate Tetrahymena thermophila, a model eukaryote.</title>
        <authorList>
            <person name="Eisen J.A."/>
            <person name="Coyne R.S."/>
            <person name="Wu M."/>
            <person name="Wu D."/>
            <person name="Thiagarajan M."/>
            <person name="Wortman J.R."/>
            <person name="Badger J.H."/>
            <person name="Ren Q."/>
            <person name="Amedeo P."/>
            <person name="Jones K.M."/>
            <person name="Tallon L.J."/>
            <person name="Delcher A.L."/>
            <person name="Salzberg S.L."/>
            <person name="Silva J.C."/>
            <person name="Haas B.J."/>
            <person name="Majoros W.H."/>
            <person name="Farzad M."/>
            <person name="Carlton J.M."/>
            <person name="Smith R.K. Jr."/>
            <person name="Garg J."/>
            <person name="Pearlman R.E."/>
            <person name="Karrer K.M."/>
            <person name="Sun L."/>
            <person name="Manning G."/>
            <person name="Elde N.C."/>
            <person name="Turkewitz A.P."/>
            <person name="Asai D.J."/>
            <person name="Wilkes D.E."/>
            <person name="Wang Y."/>
            <person name="Cai H."/>
            <person name="Collins K."/>
            <person name="Stewart B.A."/>
            <person name="Lee S.R."/>
            <person name="Wilamowska K."/>
            <person name="Weinberg Z."/>
            <person name="Ruzzo W.L."/>
            <person name="Wloga D."/>
            <person name="Gaertig J."/>
            <person name="Frankel J."/>
            <person name="Tsao C.-C."/>
            <person name="Gorovsky M.A."/>
            <person name="Keeling P.J."/>
            <person name="Waller R.F."/>
            <person name="Patron N.J."/>
            <person name="Cherry J.M."/>
            <person name="Stover N.A."/>
            <person name="Krieger C.J."/>
            <person name="del Toro C."/>
            <person name="Ryder H.F."/>
            <person name="Williamson S.C."/>
            <person name="Barbeau R.A."/>
            <person name="Hamilton E.P."/>
            <person name="Orias E."/>
        </authorList>
    </citation>
    <scope>NUCLEOTIDE SEQUENCE [LARGE SCALE GENOMIC DNA]</scope>
    <source>
        <strain evidence="6">SB210</strain>
    </source>
</reference>
<dbReference type="PANTHER" id="PTHR23402:SF1">
    <property type="entry name" value="PYROGLUTAMYL-PEPTIDASE I"/>
    <property type="match status" value="1"/>
</dbReference>
<sequence length="204" mass="23967">MENKAKKFFVTGFGPFGDVDDNPSSQLMKSISDVEKKQLNIIDVDTLEVSMKGVQQYHNRLKNLDLNMDESCIFLHFGVRRDIQKIYLEQCSYNNANFRMRDRQNEQPKDTKISEDQELDQCNYTIIDCKYLLENNLYLKEKCTLSTDPGRFLCNYVYFKTKIEFPNCPSLFIHVPHFTTIDFETQKSILTELIKTLSDNNQKN</sequence>
<dbReference type="eggNOG" id="KOG4755">
    <property type="taxonomic scope" value="Eukaryota"/>
</dbReference>
<dbReference type="GO" id="GO:0008234">
    <property type="term" value="F:cysteine-type peptidase activity"/>
    <property type="evidence" value="ECO:0007669"/>
    <property type="project" value="UniProtKB-KW"/>
</dbReference>
<dbReference type="RefSeq" id="XP_001023062.1">
    <property type="nucleotide sequence ID" value="XM_001023062.1"/>
</dbReference>
<dbReference type="KEGG" id="tet:TTHERM_00349070"/>
<keyword evidence="2" id="KW-0645">Protease</keyword>
<gene>
    <name evidence="5" type="ORF">TTHERM_00349070</name>
</gene>
<name>I7LWT5_TETTS</name>
<dbReference type="HOGENOM" id="CLU_070714_0_0_1"/>
<dbReference type="InParanoid" id="I7LWT5"/>
<evidence type="ECO:0000313" key="5">
    <source>
        <dbReference type="EMBL" id="EAS02817.1"/>
    </source>
</evidence>
<evidence type="ECO:0000256" key="1">
    <source>
        <dbReference type="ARBA" id="ARBA00006641"/>
    </source>
</evidence>
<evidence type="ECO:0000256" key="4">
    <source>
        <dbReference type="ARBA" id="ARBA00022807"/>
    </source>
</evidence>
<dbReference type="Pfam" id="PF01470">
    <property type="entry name" value="Peptidase_C15"/>
    <property type="match status" value="1"/>
</dbReference>
<accession>I7LWT5</accession>
<keyword evidence="4" id="KW-0788">Thiol protease</keyword>
<dbReference type="OrthoDB" id="407146at2759"/>
<comment type="similarity">
    <text evidence="1">Belongs to the peptidase C15 family.</text>
</comment>
<dbReference type="Proteomes" id="UP000009168">
    <property type="component" value="Unassembled WGS sequence"/>
</dbReference>
<evidence type="ECO:0000256" key="3">
    <source>
        <dbReference type="ARBA" id="ARBA00022801"/>
    </source>
</evidence>